<dbReference type="Pfam" id="PF03808">
    <property type="entry name" value="Glyco_tran_WecG"/>
    <property type="match status" value="1"/>
</dbReference>
<dbReference type="STRING" id="1235802.C823_03408"/>
<proteinExistence type="predicted"/>
<dbReference type="eggNOG" id="COG1922">
    <property type="taxonomic scope" value="Bacteria"/>
</dbReference>
<sequence>MVKKIRLLGMEIDNFTLREEMKKSKSFYDKQELNIIRTVSVKMLSMAAQNQIVRDGIAQADLIVVGDREILTEAGIYSTQRLREASEQEFMTEFLKESIHCSGSFFLVAQSQAELASFLKYLKIKYENMRIVGNYVLDACGKEYDMMINEINAAAPDIILSALSSPQEDAFLMQEKAKISARVWYSVGTDFRVAQKKPSFFCRFQQLIHKGRFKNVIHNYEDRHE</sequence>
<dbReference type="HOGENOM" id="CLU_101299_0_0_9"/>
<protein>
    <recommendedName>
        <fullName evidence="5">WecB/TagA/CpsF family glycosyltransferase</fullName>
    </recommendedName>
</protein>
<evidence type="ECO:0000313" key="4">
    <source>
        <dbReference type="Proteomes" id="UP000012589"/>
    </source>
</evidence>
<name>N2AI90_9FIRM</name>
<dbReference type="AlphaFoldDB" id="N2AI90"/>
<comment type="caution">
    <text evidence="3">The sequence shown here is derived from an EMBL/GenBank/DDBJ whole genome shotgun (WGS) entry which is preliminary data.</text>
</comment>
<keyword evidence="1" id="KW-0328">Glycosyltransferase</keyword>
<dbReference type="PATRIC" id="fig|1235802.3.peg.3602"/>
<keyword evidence="4" id="KW-1185">Reference proteome</keyword>
<dbReference type="GO" id="GO:0016758">
    <property type="term" value="F:hexosyltransferase activity"/>
    <property type="evidence" value="ECO:0007669"/>
    <property type="project" value="TreeGrafter"/>
</dbReference>
<accession>N2AI90</accession>
<dbReference type="OrthoDB" id="1770743at2"/>
<keyword evidence="2" id="KW-0808">Transferase</keyword>
<evidence type="ECO:0000313" key="3">
    <source>
        <dbReference type="EMBL" id="EMZ24144.1"/>
    </source>
</evidence>
<evidence type="ECO:0008006" key="5">
    <source>
        <dbReference type="Google" id="ProtNLM"/>
    </source>
</evidence>
<evidence type="ECO:0000256" key="2">
    <source>
        <dbReference type="ARBA" id="ARBA00022679"/>
    </source>
</evidence>
<dbReference type="Proteomes" id="UP000012589">
    <property type="component" value="Unassembled WGS sequence"/>
</dbReference>
<evidence type="ECO:0000256" key="1">
    <source>
        <dbReference type="ARBA" id="ARBA00022676"/>
    </source>
</evidence>
<dbReference type="EMBL" id="AQFT01000100">
    <property type="protein sequence ID" value="EMZ24144.1"/>
    <property type="molecule type" value="Genomic_DNA"/>
</dbReference>
<dbReference type="PANTHER" id="PTHR34136">
    <property type="match status" value="1"/>
</dbReference>
<dbReference type="PANTHER" id="PTHR34136:SF1">
    <property type="entry name" value="UDP-N-ACETYL-D-MANNOSAMINURONIC ACID TRANSFERASE"/>
    <property type="match status" value="1"/>
</dbReference>
<dbReference type="InterPro" id="IPR004629">
    <property type="entry name" value="WecG_TagA_CpsF"/>
</dbReference>
<reference evidence="3 4" key="1">
    <citation type="journal article" date="2014" name="Genome Announc.">
        <title>Draft genome sequences of the altered schaedler flora, a defined bacterial community from gnotobiotic mice.</title>
        <authorList>
            <person name="Wannemuehler M.J."/>
            <person name="Overstreet A.M."/>
            <person name="Ward D.V."/>
            <person name="Phillips G.J."/>
        </authorList>
    </citation>
    <scope>NUCLEOTIDE SEQUENCE [LARGE SCALE GENOMIC DNA]</scope>
    <source>
        <strain evidence="3 4">ASF492</strain>
    </source>
</reference>
<gene>
    <name evidence="3" type="ORF">C823_03408</name>
</gene>
<organism evidence="3 4">
    <name type="scientific">Eubacterium plexicaudatum ASF492</name>
    <dbReference type="NCBI Taxonomy" id="1235802"/>
    <lineage>
        <taxon>Bacteria</taxon>
        <taxon>Bacillati</taxon>
        <taxon>Bacillota</taxon>
        <taxon>Clostridia</taxon>
        <taxon>Eubacteriales</taxon>
        <taxon>Eubacteriaceae</taxon>
        <taxon>Eubacterium</taxon>
    </lineage>
</organism>